<evidence type="ECO:0000256" key="10">
    <source>
        <dbReference type="ARBA" id="ARBA00023004"/>
    </source>
</evidence>
<evidence type="ECO:0000256" key="9">
    <source>
        <dbReference type="ARBA" id="ARBA00023002"/>
    </source>
</evidence>
<dbReference type="InterPro" id="IPR001663">
    <property type="entry name" value="Rng_hydr_dOase-A"/>
</dbReference>
<sequence>MPSRRLAVLKRATSSSSNLRTGDTNDPSFDLRREVAKFDANIPVEAATTPPSTWFTRPEFHQLEVHTVFHDAWMFAGRVDQITKPGKFFTGTIGKEPYIVLRDENNELKAFYNVCRHHAMQIVNDTEGTVKDLQCPYHGWTYALSGRLKKATRLRGIKNFSARNFGLIPMMVKAWGPLIFIRPNKISEEKDNFFEDLESLKNRLDGIGFSSGMKFMKRITYTLNCNWKVFVDNYLDGGYHVSTAHKDLSVALDASSYRTAVHEWHSIQSVSAVGSEERVCGDAIYAHIFPNLMINRYGPWIDTNVALPLTHNTCMIVFDYFLEEDYIQQKSEEDLQNILDTSFTASDKVQQEDIFLCEGVQRGLESSAYDLGRYAPGVEFADHMFHVKLAELFRRHLKIP</sequence>
<comment type="function">
    <text evidence="2">Catalyzes the first step of the osmoprotectant glycine betaine synthesis.</text>
</comment>
<evidence type="ECO:0000256" key="7">
    <source>
        <dbReference type="ARBA" id="ARBA00022714"/>
    </source>
</evidence>
<evidence type="ECO:0000256" key="2">
    <source>
        <dbReference type="ARBA" id="ARBA00002149"/>
    </source>
</evidence>
<feature type="domain" description="Rieske" evidence="13">
    <location>
        <begin position="73"/>
        <end position="181"/>
    </location>
</feature>
<accession>A0ABM0GVR0</accession>
<evidence type="ECO:0000313" key="14">
    <source>
        <dbReference type="Proteomes" id="UP000694865"/>
    </source>
</evidence>
<evidence type="ECO:0000259" key="13">
    <source>
        <dbReference type="PROSITE" id="PS51296"/>
    </source>
</evidence>
<evidence type="ECO:0000256" key="6">
    <source>
        <dbReference type="ARBA" id="ARBA00014931"/>
    </source>
</evidence>
<dbReference type="RefSeq" id="XP_002738379.1">
    <property type="nucleotide sequence ID" value="XM_002738333.1"/>
</dbReference>
<organism evidence="14 15">
    <name type="scientific">Saccoglossus kowalevskii</name>
    <name type="common">Acorn worm</name>
    <dbReference type="NCBI Taxonomy" id="10224"/>
    <lineage>
        <taxon>Eukaryota</taxon>
        <taxon>Metazoa</taxon>
        <taxon>Hemichordata</taxon>
        <taxon>Enteropneusta</taxon>
        <taxon>Harrimaniidae</taxon>
        <taxon>Saccoglossus</taxon>
    </lineage>
</organism>
<evidence type="ECO:0000313" key="15">
    <source>
        <dbReference type="RefSeq" id="XP_002738379.1"/>
    </source>
</evidence>
<dbReference type="Pfam" id="PF00355">
    <property type="entry name" value="Rieske"/>
    <property type="match status" value="1"/>
</dbReference>
<comment type="similarity">
    <text evidence="4">Belongs to the choline monooxygenase family.</text>
</comment>
<dbReference type="PRINTS" id="PR00090">
    <property type="entry name" value="RNGDIOXGNASE"/>
</dbReference>
<evidence type="ECO:0000256" key="12">
    <source>
        <dbReference type="ARBA" id="ARBA00049097"/>
    </source>
</evidence>
<keyword evidence="14" id="KW-1185">Reference proteome</keyword>
<comment type="cofactor">
    <cofactor evidence="1">
        <name>Fe cation</name>
        <dbReference type="ChEBI" id="CHEBI:24875"/>
    </cofactor>
</comment>
<evidence type="ECO:0000256" key="3">
    <source>
        <dbReference type="ARBA" id="ARBA00004866"/>
    </source>
</evidence>
<dbReference type="PANTHER" id="PTHR43756">
    <property type="entry name" value="CHOLINE MONOOXYGENASE, CHLOROPLASTIC"/>
    <property type="match status" value="1"/>
</dbReference>
<dbReference type="SUPFAM" id="SSF50022">
    <property type="entry name" value="ISP domain"/>
    <property type="match status" value="1"/>
</dbReference>
<evidence type="ECO:0000256" key="8">
    <source>
        <dbReference type="ARBA" id="ARBA00022723"/>
    </source>
</evidence>
<gene>
    <name evidence="15" type="primary">LOC100373430</name>
</gene>
<evidence type="ECO:0000256" key="4">
    <source>
        <dbReference type="ARBA" id="ARBA00010848"/>
    </source>
</evidence>
<keyword evidence="8" id="KW-0479">Metal-binding</keyword>
<dbReference type="InterPro" id="IPR017941">
    <property type="entry name" value="Rieske_2Fe-2S"/>
</dbReference>
<dbReference type="Pfam" id="PF00848">
    <property type="entry name" value="Ring_hydroxyl_A"/>
    <property type="match status" value="1"/>
</dbReference>
<protein>
    <recommendedName>
        <fullName evidence="6">Choline monooxygenase, chloroplastic</fullName>
        <ecNumber evidence="5">1.14.15.7</ecNumber>
    </recommendedName>
</protein>
<dbReference type="PANTHER" id="PTHR43756:SF5">
    <property type="entry name" value="CHOLINE MONOOXYGENASE, CHLOROPLASTIC"/>
    <property type="match status" value="1"/>
</dbReference>
<evidence type="ECO:0000256" key="11">
    <source>
        <dbReference type="ARBA" id="ARBA00023014"/>
    </source>
</evidence>
<evidence type="ECO:0000256" key="1">
    <source>
        <dbReference type="ARBA" id="ARBA00001962"/>
    </source>
</evidence>
<name>A0ABM0GVR0_SACKO</name>
<comment type="pathway">
    <text evidence="3">Amine and polyamine biosynthesis; betaine biosynthesis via choline pathway; betaine aldehyde from choline (monooxygenase route): step 1/1.</text>
</comment>
<dbReference type="PROSITE" id="PS51296">
    <property type="entry name" value="RIESKE"/>
    <property type="match status" value="1"/>
</dbReference>
<keyword evidence="10" id="KW-0408">Iron</keyword>
<keyword evidence="11" id="KW-0411">Iron-sulfur</keyword>
<dbReference type="GeneID" id="100373430"/>
<keyword evidence="7" id="KW-0001">2Fe-2S</keyword>
<dbReference type="EC" id="1.14.15.7" evidence="5"/>
<reference evidence="15" key="1">
    <citation type="submission" date="2025-08" db="UniProtKB">
        <authorList>
            <consortium name="RefSeq"/>
        </authorList>
    </citation>
    <scope>IDENTIFICATION</scope>
    <source>
        <tissue evidence="15">Testes</tissue>
    </source>
</reference>
<dbReference type="SUPFAM" id="SSF55961">
    <property type="entry name" value="Bet v1-like"/>
    <property type="match status" value="1"/>
</dbReference>
<keyword evidence="9" id="KW-0560">Oxidoreductase</keyword>
<comment type="catalytic activity">
    <reaction evidence="12">
        <text>choline + 2 reduced [2Fe-2S]-[ferredoxin] + O2 + 2 H(+) = betaine aldehyde hydrate + 2 oxidized [2Fe-2S]-[ferredoxin] + H2O</text>
        <dbReference type="Rhea" id="RHEA:17769"/>
        <dbReference type="Rhea" id="RHEA-COMP:10000"/>
        <dbReference type="Rhea" id="RHEA-COMP:10001"/>
        <dbReference type="ChEBI" id="CHEBI:15354"/>
        <dbReference type="ChEBI" id="CHEBI:15377"/>
        <dbReference type="ChEBI" id="CHEBI:15378"/>
        <dbReference type="ChEBI" id="CHEBI:15379"/>
        <dbReference type="ChEBI" id="CHEBI:15870"/>
        <dbReference type="ChEBI" id="CHEBI:33737"/>
        <dbReference type="ChEBI" id="CHEBI:33738"/>
        <dbReference type="EC" id="1.14.15.7"/>
    </reaction>
</comment>
<dbReference type="Gene3D" id="3.90.380.10">
    <property type="entry name" value="Naphthalene 1,2-dioxygenase Alpha Subunit, Chain A, domain 1"/>
    <property type="match status" value="2"/>
</dbReference>
<dbReference type="Proteomes" id="UP000694865">
    <property type="component" value="Unplaced"/>
</dbReference>
<dbReference type="InterPro" id="IPR015879">
    <property type="entry name" value="Ring_hydroxy_dOase_asu_C_dom"/>
</dbReference>
<dbReference type="InterPro" id="IPR036922">
    <property type="entry name" value="Rieske_2Fe-2S_sf"/>
</dbReference>
<proteinExistence type="inferred from homology"/>
<evidence type="ECO:0000256" key="5">
    <source>
        <dbReference type="ARBA" id="ARBA00012763"/>
    </source>
</evidence>
<dbReference type="Gene3D" id="2.102.10.10">
    <property type="entry name" value="Rieske [2Fe-2S] iron-sulphur domain"/>
    <property type="match status" value="1"/>
</dbReference>